<dbReference type="PRINTS" id="PR00080">
    <property type="entry name" value="SDRFAMILY"/>
</dbReference>
<dbReference type="Pfam" id="PF13561">
    <property type="entry name" value="adh_short_C2"/>
    <property type="match status" value="1"/>
</dbReference>
<dbReference type="InterPro" id="IPR020904">
    <property type="entry name" value="Sc_DH/Rdtase_CS"/>
</dbReference>
<dbReference type="NCBIfam" id="NF005559">
    <property type="entry name" value="PRK07231.1"/>
    <property type="match status" value="1"/>
</dbReference>
<dbReference type="GO" id="GO:0016616">
    <property type="term" value="F:oxidoreductase activity, acting on the CH-OH group of donors, NAD or NADP as acceptor"/>
    <property type="evidence" value="ECO:0007669"/>
    <property type="project" value="TreeGrafter"/>
</dbReference>
<dbReference type="AlphaFoldDB" id="A0A6J6FCI8"/>
<dbReference type="PANTHER" id="PTHR42760">
    <property type="entry name" value="SHORT-CHAIN DEHYDROGENASES/REDUCTASES FAMILY MEMBER"/>
    <property type="match status" value="1"/>
</dbReference>
<dbReference type="InterPro" id="IPR002347">
    <property type="entry name" value="SDR_fam"/>
</dbReference>
<dbReference type="Gene3D" id="3.40.50.720">
    <property type="entry name" value="NAD(P)-binding Rossmann-like Domain"/>
    <property type="match status" value="1"/>
</dbReference>
<dbReference type="FunFam" id="3.40.50.720:FF:000084">
    <property type="entry name" value="Short-chain dehydrogenase reductase"/>
    <property type="match status" value="1"/>
</dbReference>
<proteinExistence type="inferred from homology"/>
<dbReference type="PRINTS" id="PR00081">
    <property type="entry name" value="GDHRDH"/>
</dbReference>
<evidence type="ECO:0000256" key="1">
    <source>
        <dbReference type="ARBA" id="ARBA00006484"/>
    </source>
</evidence>
<comment type="similarity">
    <text evidence="1">Belongs to the short-chain dehydrogenases/reductases (SDR) family.</text>
</comment>
<reference evidence="2" key="1">
    <citation type="submission" date="2020-05" db="EMBL/GenBank/DDBJ databases">
        <authorList>
            <person name="Chiriac C."/>
            <person name="Salcher M."/>
            <person name="Ghai R."/>
            <person name="Kavagutti S V."/>
        </authorList>
    </citation>
    <scope>NUCLEOTIDE SEQUENCE</scope>
</reference>
<dbReference type="SUPFAM" id="SSF51735">
    <property type="entry name" value="NAD(P)-binding Rossmann-fold domains"/>
    <property type="match status" value="1"/>
</dbReference>
<dbReference type="CDD" id="cd05233">
    <property type="entry name" value="SDR_c"/>
    <property type="match status" value="1"/>
</dbReference>
<evidence type="ECO:0000313" key="2">
    <source>
        <dbReference type="EMBL" id="CAB4585967.1"/>
    </source>
</evidence>
<dbReference type="InterPro" id="IPR036291">
    <property type="entry name" value="NAD(P)-bd_dom_sf"/>
</dbReference>
<name>A0A6J6FCI8_9ZZZZ</name>
<sequence>MSILDRYRIDGQVAVVTGSGQGIGRGIAWALADGGADVVLNARRVADLEETAAGVRERGRRALIVDGDIRDFSETLAERTMAEFGRLDIWVNNVGGSDEKDVHALVDTADATFRSMLELNLTSAFQGCKAAAARMTDGGVIVNITSGAGTRGSPMTGPYAAAKAGLINLTQTLALELADRDIRVNAVSPGPVITEAYREVLGISDRLDELVRTIPLGRAGTPDDIAAMVLFLCSPAASWITGEHHLVAGGRTTRSYQYRSRSAPAE</sequence>
<organism evidence="2">
    <name type="scientific">freshwater metagenome</name>
    <dbReference type="NCBI Taxonomy" id="449393"/>
    <lineage>
        <taxon>unclassified sequences</taxon>
        <taxon>metagenomes</taxon>
        <taxon>ecological metagenomes</taxon>
    </lineage>
</organism>
<dbReference type="EMBL" id="CAEZSR010000189">
    <property type="protein sequence ID" value="CAB4585967.1"/>
    <property type="molecule type" value="Genomic_DNA"/>
</dbReference>
<protein>
    <submittedName>
        <fullName evidence="2">Unannotated protein</fullName>
    </submittedName>
</protein>
<accession>A0A6J6FCI8</accession>
<dbReference type="PROSITE" id="PS00061">
    <property type="entry name" value="ADH_SHORT"/>
    <property type="match status" value="1"/>
</dbReference>
<gene>
    <name evidence="2" type="ORF">UFOPK1493_03415</name>
</gene>